<comment type="caution">
    <text evidence="1">The sequence shown here is derived from an EMBL/GenBank/DDBJ whole genome shotgun (WGS) entry which is preliminary data.</text>
</comment>
<dbReference type="EMBL" id="PREZ01000005">
    <property type="protein sequence ID" value="PPA69538.1"/>
    <property type="molecule type" value="Genomic_DNA"/>
</dbReference>
<name>A0A2S5G978_9BACL</name>
<reference evidence="1 2" key="1">
    <citation type="submission" date="2018-02" db="EMBL/GenBank/DDBJ databases">
        <title>Jeotgalibacillus proteolyticum sp. nov. a protease producing bacterium isolated from ocean sediments of Laizhou Bay.</title>
        <authorList>
            <person name="Li Y."/>
        </authorList>
    </citation>
    <scope>NUCLEOTIDE SEQUENCE [LARGE SCALE GENOMIC DNA]</scope>
    <source>
        <strain evidence="1 2">22-7</strain>
    </source>
</reference>
<organism evidence="1 2">
    <name type="scientific">Jeotgalibacillus proteolyticus</name>
    <dbReference type="NCBI Taxonomy" id="2082395"/>
    <lineage>
        <taxon>Bacteria</taxon>
        <taxon>Bacillati</taxon>
        <taxon>Bacillota</taxon>
        <taxon>Bacilli</taxon>
        <taxon>Bacillales</taxon>
        <taxon>Caryophanaceae</taxon>
        <taxon>Jeotgalibacillus</taxon>
    </lineage>
</organism>
<gene>
    <name evidence="1" type="ORF">C4B60_13395</name>
</gene>
<keyword evidence="2" id="KW-1185">Reference proteome</keyword>
<sequence length="87" mass="10110">MSSSNYKRIKDVLELLCMYDDVEMTHVFRKNNQEVLSVSSNSKNIELIFADSREKEQYSDVEAATFVIERSMSSVVAYQEQKTQHLP</sequence>
<dbReference type="Proteomes" id="UP000239047">
    <property type="component" value="Unassembled WGS sequence"/>
</dbReference>
<protein>
    <submittedName>
        <fullName evidence="1">Uncharacterized protein</fullName>
    </submittedName>
</protein>
<dbReference type="AlphaFoldDB" id="A0A2S5G978"/>
<proteinExistence type="predicted"/>
<dbReference type="RefSeq" id="WP_104058531.1">
    <property type="nucleotide sequence ID" value="NZ_PREZ01000005.1"/>
</dbReference>
<accession>A0A2S5G978</accession>
<evidence type="ECO:0000313" key="1">
    <source>
        <dbReference type="EMBL" id="PPA69538.1"/>
    </source>
</evidence>
<evidence type="ECO:0000313" key="2">
    <source>
        <dbReference type="Proteomes" id="UP000239047"/>
    </source>
</evidence>